<feature type="compositionally biased region" description="Polar residues" evidence="1">
    <location>
        <begin position="109"/>
        <end position="123"/>
    </location>
</feature>
<dbReference type="Proteomes" id="UP000198856">
    <property type="component" value="Unassembled WGS sequence"/>
</dbReference>
<feature type="compositionally biased region" description="Polar residues" evidence="1">
    <location>
        <begin position="136"/>
        <end position="152"/>
    </location>
</feature>
<dbReference type="OrthoDB" id="326288at2157"/>
<dbReference type="EMBL" id="FNFC01000038">
    <property type="protein sequence ID" value="SDK19152.1"/>
    <property type="molecule type" value="Genomic_DNA"/>
</dbReference>
<feature type="region of interest" description="Disordered" evidence="1">
    <location>
        <begin position="93"/>
        <end position="155"/>
    </location>
</feature>
<dbReference type="RefSeq" id="WP_218120929.1">
    <property type="nucleotide sequence ID" value="NZ_FNFC01000038.1"/>
</dbReference>
<evidence type="ECO:0000313" key="2">
    <source>
        <dbReference type="EMBL" id="SDK19152.1"/>
    </source>
</evidence>
<sequence>MGQTPKPNGPIRYIDEEGSFRYCRFGAVRLMLPGHADEDRRLERLLQFDDVAEDILKENGIDMLELLTYPGKVQQEYFIIGHSNRLTHNESLEKAAEADSADQDEATGAGTSAERSNNTSLTAYTDGGSDDAGESEPTSAISAEQPVSNNTADRGDTRAQRIKAIIDDHFGEIIGAQICTLDLTPLGKIPIPTTRLLQPENLSFDPVETAGKAMAVELVRELKRDRMPGVHQTLLEPAGSSKSYDYLVTSRLAPFGAGHGIVTEADLKRHLEADNEYRISSYMSGPSTDNWALPIDSHKRYASRQSTHPSRLEQLDEMSLRDGPIEAVAAGFPEYRALLAGRVHNEDRYQELFGVHGRIPIHKAELLHFLTLNTVYFDVSSFGRLTTAAEPTFTTEELGSASPGTRQSYGVEEVGDSTAVADDSDEESDRHKELVIERIRFLLRHGHEIIAVDQDVIDVEIPDHDPTTTQYLDGESRPDIVSKADDVIHFHEIEVENKTKPAALLTNLARADYHDHQVHVVTESRTEAKQTLWTSNPEAKEGPISMAFKYTDEEGTIIYNQRKDVHTGDVWYLLPRDISEATWRVTPEDRLQLVAPDGTVLADGAADQSVDTFEFQTPQVRKDGTEWVLESASGEELRRRATKGAAASGYTFIRKPLVPTRYEYLENTVVEFQENDAFTIFKKPPLWENPHQSASIRYEEAAKAFVELVTIESDGDTTPIPELRRRFKTWYTEQTDLKEPNETWFGRALRAYFEVDDSDDHNKKLVGRTFRFSEGLLSPDLPFMD</sequence>
<feature type="region of interest" description="Disordered" evidence="1">
    <location>
        <begin position="394"/>
        <end position="428"/>
    </location>
</feature>
<name>A0A1G8ZVK3_9EURY</name>
<accession>A0A1G8ZVK3</accession>
<organism evidence="2 3">
    <name type="scientific">Halovenus aranensis</name>
    <dbReference type="NCBI Taxonomy" id="890420"/>
    <lineage>
        <taxon>Archaea</taxon>
        <taxon>Methanobacteriati</taxon>
        <taxon>Methanobacteriota</taxon>
        <taxon>Stenosarchaea group</taxon>
        <taxon>Halobacteria</taxon>
        <taxon>Halobacteriales</taxon>
        <taxon>Haloarculaceae</taxon>
        <taxon>Halovenus</taxon>
    </lineage>
</organism>
<evidence type="ECO:0000256" key="1">
    <source>
        <dbReference type="SAM" id="MobiDB-lite"/>
    </source>
</evidence>
<dbReference type="STRING" id="890420.SAMN05216226_1383"/>
<keyword evidence="3" id="KW-1185">Reference proteome</keyword>
<dbReference type="AlphaFoldDB" id="A0A1G8ZVK3"/>
<reference evidence="2 3" key="1">
    <citation type="submission" date="2016-10" db="EMBL/GenBank/DDBJ databases">
        <authorList>
            <person name="de Groot N.N."/>
        </authorList>
    </citation>
    <scope>NUCLEOTIDE SEQUENCE [LARGE SCALE GENOMIC DNA]</scope>
    <source>
        <strain evidence="2 3">IBRC-M10015</strain>
    </source>
</reference>
<gene>
    <name evidence="2" type="ORF">SAMN05216226_1383</name>
</gene>
<evidence type="ECO:0000313" key="3">
    <source>
        <dbReference type="Proteomes" id="UP000198856"/>
    </source>
</evidence>
<protein>
    <submittedName>
        <fullName evidence="2">Uncharacterized protein</fullName>
    </submittedName>
</protein>
<proteinExistence type="predicted"/>